<reference evidence="3" key="1">
    <citation type="journal article" date="2017" name="Nature">
        <title>The sunflower genome provides insights into oil metabolism, flowering and Asterid evolution.</title>
        <authorList>
            <person name="Badouin H."/>
            <person name="Gouzy J."/>
            <person name="Grassa C.J."/>
            <person name="Murat F."/>
            <person name="Staton S.E."/>
            <person name="Cottret L."/>
            <person name="Lelandais-Briere C."/>
            <person name="Owens G.L."/>
            <person name="Carrere S."/>
            <person name="Mayjonade B."/>
            <person name="Legrand L."/>
            <person name="Gill N."/>
            <person name="Kane N.C."/>
            <person name="Bowers J.E."/>
            <person name="Hubner S."/>
            <person name="Bellec A."/>
            <person name="Berard A."/>
            <person name="Berges H."/>
            <person name="Blanchet N."/>
            <person name="Boniface M.C."/>
            <person name="Brunel D."/>
            <person name="Catrice O."/>
            <person name="Chaidir N."/>
            <person name="Claudel C."/>
            <person name="Donnadieu C."/>
            <person name="Faraut T."/>
            <person name="Fievet G."/>
            <person name="Helmstetter N."/>
            <person name="King M."/>
            <person name="Knapp S.J."/>
            <person name="Lai Z."/>
            <person name="Le Paslier M.C."/>
            <person name="Lippi Y."/>
            <person name="Lorenzon L."/>
            <person name="Mandel J.R."/>
            <person name="Marage G."/>
            <person name="Marchand G."/>
            <person name="Marquand E."/>
            <person name="Bret-Mestries E."/>
            <person name="Morien E."/>
            <person name="Nambeesan S."/>
            <person name="Nguyen T."/>
            <person name="Pegot-Espagnet P."/>
            <person name="Pouilly N."/>
            <person name="Raftis F."/>
            <person name="Sallet E."/>
            <person name="Schiex T."/>
            <person name="Thomas J."/>
            <person name="Vandecasteele C."/>
            <person name="Vares D."/>
            <person name="Vear F."/>
            <person name="Vautrin S."/>
            <person name="Crespi M."/>
            <person name="Mangin B."/>
            <person name="Burke J.M."/>
            <person name="Salse J."/>
            <person name="Munos S."/>
            <person name="Vincourt P."/>
            <person name="Rieseberg L.H."/>
            <person name="Langlade N.B."/>
        </authorList>
    </citation>
    <scope>NUCLEOTIDE SEQUENCE [LARGE SCALE GENOMIC DNA]</scope>
    <source>
        <strain evidence="3">cv. SF193</strain>
    </source>
</reference>
<sequence>MGRSSSQALLDLETTTHTSSSKESALLLCKPDADDGDLLLKKKFEAAKSKANALPVTKPAITAPPPPSLVMGKLKDFLGVMAESNKKLQQEAMNSKNLDIEALTGDESEYIEMDFLGVMAESNKKLQQEAMNSKNLDIEALTGDESEYIEMDLMLGVADLNTPEAVAAAESAIVGSQPIISLDASSSESESEDSSDDDSCNDETNKASGSRMKSNGQTLGGKSTNAISENGQKRKRSKIVELP</sequence>
<gene>
    <name evidence="2" type="ORF">HannXRQ_Chr11g0345411</name>
</gene>
<feature type="region of interest" description="Disordered" evidence="1">
    <location>
        <begin position="1"/>
        <end position="24"/>
    </location>
</feature>
<evidence type="ECO:0000256" key="1">
    <source>
        <dbReference type="SAM" id="MobiDB-lite"/>
    </source>
</evidence>
<organism evidence="2 3">
    <name type="scientific">Helianthus annuus</name>
    <name type="common">Common sunflower</name>
    <dbReference type="NCBI Taxonomy" id="4232"/>
    <lineage>
        <taxon>Eukaryota</taxon>
        <taxon>Viridiplantae</taxon>
        <taxon>Streptophyta</taxon>
        <taxon>Embryophyta</taxon>
        <taxon>Tracheophyta</taxon>
        <taxon>Spermatophyta</taxon>
        <taxon>Magnoliopsida</taxon>
        <taxon>eudicotyledons</taxon>
        <taxon>Gunneridae</taxon>
        <taxon>Pentapetalae</taxon>
        <taxon>asterids</taxon>
        <taxon>campanulids</taxon>
        <taxon>Asterales</taxon>
        <taxon>Asteraceae</taxon>
        <taxon>Asteroideae</taxon>
        <taxon>Heliantheae alliance</taxon>
        <taxon>Heliantheae</taxon>
        <taxon>Helianthus</taxon>
    </lineage>
</organism>
<dbReference type="GO" id="GO:0062064">
    <property type="term" value="F:box C/D methylation guide snoRNP complex binding"/>
    <property type="evidence" value="ECO:0000318"/>
    <property type="project" value="GO_Central"/>
</dbReference>
<dbReference type="GO" id="GO:0000492">
    <property type="term" value="P:box C/D snoRNP assembly"/>
    <property type="evidence" value="ECO:0000318"/>
    <property type="project" value="GO_Central"/>
</dbReference>
<dbReference type="InterPro" id="IPR027921">
    <property type="entry name" value="NOPCHAP1"/>
</dbReference>
<feature type="region of interest" description="Disordered" evidence="1">
    <location>
        <begin position="182"/>
        <end position="243"/>
    </location>
</feature>
<dbReference type="Pfam" id="PF15370">
    <property type="entry name" value="NOPCHAP1"/>
    <property type="match status" value="1"/>
</dbReference>
<dbReference type="Proteomes" id="UP000215914">
    <property type="component" value="Chromosome 11"/>
</dbReference>
<keyword evidence="3" id="KW-1185">Reference proteome</keyword>
<protein>
    <submittedName>
        <fullName evidence="2">Uncharacterized protein</fullName>
    </submittedName>
</protein>
<dbReference type="EMBL" id="CM007900">
    <property type="protein sequence ID" value="OTG08770.1"/>
    <property type="molecule type" value="Genomic_DNA"/>
</dbReference>
<name>A0A251TCA4_HELAN</name>
<feature type="compositionally biased region" description="Acidic residues" evidence="1">
    <location>
        <begin position="189"/>
        <end position="201"/>
    </location>
</feature>
<dbReference type="FunCoup" id="A0A251TCA4">
    <property type="interactions" value="38"/>
</dbReference>
<dbReference type="InParanoid" id="A0A251TCA4"/>
<evidence type="ECO:0000313" key="3">
    <source>
        <dbReference type="Proteomes" id="UP000215914"/>
    </source>
</evidence>
<dbReference type="PANTHER" id="PTHR28674">
    <property type="entry name" value="SIMILAR TO DNA SEGMENT, CHR 10, WAYNE STATE UNIVERSITY 102,-EXPRESSED"/>
    <property type="match status" value="1"/>
</dbReference>
<feature type="compositionally biased region" description="Polar residues" evidence="1">
    <location>
        <begin position="206"/>
        <end position="230"/>
    </location>
</feature>
<dbReference type="OMA" id="PESSIMH"/>
<feature type="compositionally biased region" description="Low complexity" evidence="1">
    <location>
        <begin position="13"/>
        <end position="24"/>
    </location>
</feature>
<proteinExistence type="predicted"/>
<dbReference type="PANTHER" id="PTHR28674:SF1">
    <property type="entry name" value="NOP PROTEIN CHAPERONE 1"/>
    <property type="match status" value="1"/>
</dbReference>
<evidence type="ECO:0000313" key="2">
    <source>
        <dbReference type="EMBL" id="OTG08770.1"/>
    </source>
</evidence>
<accession>A0A251TCA4</accession>
<dbReference type="AlphaFoldDB" id="A0A251TCA4"/>
<dbReference type="STRING" id="4232.A0A251TCA4"/>